<feature type="transmembrane region" description="Helical" evidence="8">
    <location>
        <begin position="12"/>
        <end position="31"/>
    </location>
</feature>
<feature type="transmembrane region" description="Helical" evidence="8">
    <location>
        <begin position="258"/>
        <end position="278"/>
    </location>
</feature>
<keyword evidence="4" id="KW-1003">Cell membrane</keyword>
<keyword evidence="10" id="KW-1185">Reference proteome</keyword>
<evidence type="ECO:0000256" key="3">
    <source>
        <dbReference type="ARBA" id="ARBA00022448"/>
    </source>
</evidence>
<feature type="transmembrane region" description="Helical" evidence="8">
    <location>
        <begin position="474"/>
        <end position="495"/>
    </location>
</feature>
<evidence type="ECO:0000256" key="4">
    <source>
        <dbReference type="ARBA" id="ARBA00022475"/>
    </source>
</evidence>
<evidence type="ECO:0000256" key="6">
    <source>
        <dbReference type="ARBA" id="ARBA00022989"/>
    </source>
</evidence>
<proteinExistence type="inferred from homology"/>
<feature type="transmembrane region" description="Helical" evidence="8">
    <location>
        <begin position="90"/>
        <end position="110"/>
    </location>
</feature>
<gene>
    <name evidence="9" type="ORF">GW534_02665</name>
</gene>
<name>A0ABW9ZZU5_9BACI</name>
<evidence type="ECO:0000256" key="8">
    <source>
        <dbReference type="SAM" id="Phobius"/>
    </source>
</evidence>
<dbReference type="Pfam" id="PF02028">
    <property type="entry name" value="BCCT"/>
    <property type="match status" value="1"/>
</dbReference>
<evidence type="ECO:0000313" key="10">
    <source>
        <dbReference type="Proteomes" id="UP000743899"/>
    </source>
</evidence>
<feature type="transmembrane region" description="Helical" evidence="8">
    <location>
        <begin position="348"/>
        <end position="367"/>
    </location>
</feature>
<feature type="transmembrane region" description="Helical" evidence="8">
    <location>
        <begin position="319"/>
        <end position="336"/>
    </location>
</feature>
<comment type="subcellular location">
    <subcellularLocation>
        <location evidence="1">Cell membrane</location>
        <topology evidence="1">Multi-pass membrane protein</topology>
    </subcellularLocation>
</comment>
<sequence length="532" mass="58400">MKSRSKSKKLNIVFWMSAATVLFFVVLGIVFPKGFANGAETAYQFTTKNFGWFYLLSVLAMVIFGLYMAFSKFGKIRLGGDEEKPQFRTFTWIAMLFSCGLGISLVFYGVGEPMTHFFNPPSDGITPQSSEAARVAMGQAFFHYGLSMWAIFAVVGLAIAYFQFRKKKDGLISTSLEPLIPKNGKSQSVKNTINILAIVATVMGVATSVGMGVLQTNGGLNAVFNTPINFWVQFAIIAIMTVFFLLSSTSGLNKGIKWVSNANLALAILLMVFVFFAGPTVFIMETFTVAIGDYISNFISYSLNMTPYSGEHWVHEWTIFYWAWTIAWSPFVGAFFARISRGRTIREFIIGVMVAPALLSMMWMAVFGGTSLYMDLFKGSNIATVTNNDITLAIFTLFETLPITEILSVVTIILIFMFLITSADSAAYILSSMSENGSTNPPIGMRIVWGVLVSSIALVLLSTSGLTGLQSASLVAALPFTVIIVFMMISLVKVVSKEVAPKAEKQKVKVKEKQVKPVKVGIKKKKEDAVSI</sequence>
<keyword evidence="5 8" id="KW-0812">Transmembrane</keyword>
<organism evidence="9 10">
    <name type="scientific">Pallidibacillus pasinlerensis</name>
    <dbReference type="NCBI Taxonomy" id="2703818"/>
    <lineage>
        <taxon>Bacteria</taxon>
        <taxon>Bacillati</taxon>
        <taxon>Bacillota</taxon>
        <taxon>Bacilli</taxon>
        <taxon>Bacillales</taxon>
        <taxon>Bacillaceae</taxon>
        <taxon>Pallidibacillus</taxon>
    </lineage>
</organism>
<dbReference type="RefSeq" id="WP_161919517.1">
    <property type="nucleotide sequence ID" value="NZ_JAACYS010000007.1"/>
</dbReference>
<feature type="transmembrane region" description="Helical" evidence="8">
    <location>
        <begin position="195"/>
        <end position="216"/>
    </location>
</feature>
<comment type="similarity">
    <text evidence="2">Belongs to the BCCT transporter (TC 2.A.15) family.</text>
</comment>
<feature type="transmembrane region" description="Helical" evidence="8">
    <location>
        <begin position="443"/>
        <end position="462"/>
    </location>
</feature>
<dbReference type="Proteomes" id="UP000743899">
    <property type="component" value="Unassembled WGS sequence"/>
</dbReference>
<keyword evidence="6 8" id="KW-1133">Transmembrane helix</keyword>
<keyword evidence="7 8" id="KW-0472">Membrane</keyword>
<dbReference type="NCBIfam" id="TIGR00842">
    <property type="entry name" value="bcct"/>
    <property type="match status" value="1"/>
</dbReference>
<dbReference type="PANTHER" id="PTHR30047:SF7">
    <property type="entry name" value="HIGH-AFFINITY CHOLINE TRANSPORT PROTEIN"/>
    <property type="match status" value="1"/>
</dbReference>
<feature type="transmembrane region" description="Helical" evidence="8">
    <location>
        <begin position="406"/>
        <end position="431"/>
    </location>
</feature>
<evidence type="ECO:0000256" key="1">
    <source>
        <dbReference type="ARBA" id="ARBA00004651"/>
    </source>
</evidence>
<accession>A0ABW9ZZU5</accession>
<evidence type="ECO:0000256" key="2">
    <source>
        <dbReference type="ARBA" id="ARBA00005658"/>
    </source>
</evidence>
<keyword evidence="3" id="KW-0813">Transport</keyword>
<evidence type="ECO:0000256" key="5">
    <source>
        <dbReference type="ARBA" id="ARBA00022692"/>
    </source>
</evidence>
<protein>
    <submittedName>
        <fullName evidence="9">BCCT family transporter</fullName>
    </submittedName>
</protein>
<evidence type="ECO:0000256" key="7">
    <source>
        <dbReference type="ARBA" id="ARBA00023136"/>
    </source>
</evidence>
<feature type="transmembrane region" description="Helical" evidence="8">
    <location>
        <begin position="228"/>
        <end position="246"/>
    </location>
</feature>
<reference evidence="9 10" key="1">
    <citation type="submission" date="2020-01" db="EMBL/GenBank/DDBJ databases">
        <title>A novel Bacillus sp. from Pasinler.</title>
        <authorList>
            <person name="Adiguzel A."/>
            <person name="Ay H."/>
            <person name="Baltaci M.O."/>
        </authorList>
    </citation>
    <scope>NUCLEOTIDE SEQUENCE [LARGE SCALE GENOMIC DNA]</scope>
    <source>
        <strain evidence="9 10">P1</strain>
    </source>
</reference>
<comment type="caution">
    <text evidence="9">The sequence shown here is derived from an EMBL/GenBank/DDBJ whole genome shotgun (WGS) entry which is preliminary data.</text>
</comment>
<dbReference type="InterPro" id="IPR000060">
    <property type="entry name" value="BCCT_transptr"/>
</dbReference>
<evidence type="ECO:0000313" key="9">
    <source>
        <dbReference type="EMBL" id="NCU16678.1"/>
    </source>
</evidence>
<feature type="transmembrane region" description="Helical" evidence="8">
    <location>
        <begin position="141"/>
        <end position="162"/>
    </location>
</feature>
<feature type="transmembrane region" description="Helical" evidence="8">
    <location>
        <begin position="51"/>
        <end position="70"/>
    </location>
</feature>
<dbReference type="PANTHER" id="PTHR30047">
    <property type="entry name" value="HIGH-AFFINITY CHOLINE TRANSPORT PROTEIN-RELATED"/>
    <property type="match status" value="1"/>
</dbReference>
<dbReference type="EMBL" id="JAACYS010000007">
    <property type="protein sequence ID" value="NCU16678.1"/>
    <property type="molecule type" value="Genomic_DNA"/>
</dbReference>